<dbReference type="Proteomes" id="UP000663836">
    <property type="component" value="Unassembled WGS sequence"/>
</dbReference>
<organism evidence="2 3">
    <name type="scientific">Rotaria sordida</name>
    <dbReference type="NCBI Taxonomy" id="392033"/>
    <lineage>
        <taxon>Eukaryota</taxon>
        <taxon>Metazoa</taxon>
        <taxon>Spiralia</taxon>
        <taxon>Gnathifera</taxon>
        <taxon>Rotifera</taxon>
        <taxon>Eurotatoria</taxon>
        <taxon>Bdelloidea</taxon>
        <taxon>Philodinida</taxon>
        <taxon>Philodinidae</taxon>
        <taxon>Rotaria</taxon>
    </lineage>
</organism>
<accession>A0A820ASU6</accession>
<comment type="caution">
    <text evidence="2">The sequence shown here is derived from an EMBL/GenBank/DDBJ whole genome shotgun (WGS) entry which is preliminary data.</text>
</comment>
<dbReference type="Pfam" id="PF02493">
    <property type="entry name" value="MORN"/>
    <property type="match status" value="2"/>
</dbReference>
<protein>
    <submittedName>
        <fullName evidence="2">Uncharacterized protein</fullName>
    </submittedName>
</protein>
<dbReference type="PANTHER" id="PTHR23084:SF179">
    <property type="entry name" value="OS10G0565000 PROTEIN"/>
    <property type="match status" value="1"/>
</dbReference>
<proteinExistence type="predicted"/>
<dbReference type="PANTHER" id="PTHR23084">
    <property type="entry name" value="PHOSPHATIDYLINOSITOL-4-PHOSPHATE 5-KINASE RELATED"/>
    <property type="match status" value="1"/>
</dbReference>
<keyword evidence="1" id="KW-0677">Repeat</keyword>
<sequence>MIVVDPNEMEKKSYSKDIRSIKFFHKDDDDNDDELIDRAYLPDISTVKRQEDKFYQHLLPIDNGIYDGTVNEKFLREGLGTYSINNGEEYYSGIWKNDKPHGCGYMFKNDGSTIYHGEFYNEILKEGYGKVRLENSYEYKGTIKDGNFHGLGSLSIRIEGLKEIDSSNIEKDTLKIIAEWENGRTIKIYVDEIKQYYEYQYKIFCNSLESISSNTENRQKQKEYFQILTDLLSKNLLSRNLLYEIVIHSNLPRELKSSADLLYKLENSYLDLKQYIDIDIKKSYNDCIKNICEIGLKIYARRLAWNEDNYEINCIYSKEIFYDNLNKFSEVSNFDNLKKVLLINTFVVDSIQKMIHFANERLLRISSQYHLDFISSHTEFIKRIWMDYFQSIKSDLTPEKLDDISDAKYHF</sequence>
<dbReference type="Gene3D" id="2.20.110.10">
    <property type="entry name" value="Histone H3 K4-specific methyltransferase SET7/9 N-terminal domain"/>
    <property type="match status" value="1"/>
</dbReference>
<dbReference type="AlphaFoldDB" id="A0A820ASU6"/>
<evidence type="ECO:0000313" key="3">
    <source>
        <dbReference type="Proteomes" id="UP000663836"/>
    </source>
</evidence>
<name>A0A820ASU6_9BILA</name>
<gene>
    <name evidence="2" type="ORF">JBS370_LOCUS35517</name>
</gene>
<dbReference type="SUPFAM" id="SSF82185">
    <property type="entry name" value="Histone H3 K4-specific methyltransferase SET7/9 N-terminal domain"/>
    <property type="match status" value="1"/>
</dbReference>
<reference evidence="2" key="1">
    <citation type="submission" date="2021-02" db="EMBL/GenBank/DDBJ databases">
        <authorList>
            <person name="Nowell W R."/>
        </authorList>
    </citation>
    <scope>NUCLEOTIDE SEQUENCE</scope>
</reference>
<evidence type="ECO:0000256" key="1">
    <source>
        <dbReference type="ARBA" id="ARBA00022737"/>
    </source>
</evidence>
<dbReference type="InterPro" id="IPR003409">
    <property type="entry name" value="MORN"/>
</dbReference>
<evidence type="ECO:0000313" key="2">
    <source>
        <dbReference type="EMBL" id="CAF4181135.1"/>
    </source>
</evidence>
<feature type="non-terminal residue" evidence="2">
    <location>
        <position position="411"/>
    </location>
</feature>
<dbReference type="EMBL" id="CAJOBD010012510">
    <property type="protein sequence ID" value="CAF4181135.1"/>
    <property type="molecule type" value="Genomic_DNA"/>
</dbReference>